<dbReference type="PANTHER" id="PTHR22911:SF103">
    <property type="entry name" value="BLR2811 PROTEIN"/>
    <property type="match status" value="1"/>
</dbReference>
<feature type="transmembrane region" description="Helical" evidence="1">
    <location>
        <begin position="93"/>
        <end position="110"/>
    </location>
</feature>
<evidence type="ECO:0000259" key="2">
    <source>
        <dbReference type="Pfam" id="PF00892"/>
    </source>
</evidence>
<reference evidence="3" key="2">
    <citation type="submission" date="2023-01" db="EMBL/GenBank/DDBJ databases">
        <authorList>
            <person name="Sun Q."/>
            <person name="Evtushenko L."/>
        </authorList>
    </citation>
    <scope>NUCLEOTIDE SEQUENCE</scope>
    <source>
        <strain evidence="3">VKM B-2748</strain>
    </source>
</reference>
<dbReference type="SUPFAM" id="SSF103481">
    <property type="entry name" value="Multidrug resistance efflux transporter EmrE"/>
    <property type="match status" value="2"/>
</dbReference>
<evidence type="ECO:0000313" key="4">
    <source>
        <dbReference type="Proteomes" id="UP001143309"/>
    </source>
</evidence>
<comment type="caution">
    <text evidence="3">The sequence shown here is derived from an EMBL/GenBank/DDBJ whole genome shotgun (WGS) entry which is preliminary data.</text>
</comment>
<name>A0A9W6JSU1_9HYPH</name>
<proteinExistence type="predicted"/>
<reference evidence="3" key="1">
    <citation type="journal article" date="2014" name="Int. J. Syst. Evol. Microbiol.">
        <title>Complete genome sequence of Corynebacterium casei LMG S-19264T (=DSM 44701T), isolated from a smear-ripened cheese.</title>
        <authorList>
            <consortium name="US DOE Joint Genome Institute (JGI-PGF)"/>
            <person name="Walter F."/>
            <person name="Albersmeier A."/>
            <person name="Kalinowski J."/>
            <person name="Ruckert C."/>
        </authorList>
    </citation>
    <scope>NUCLEOTIDE SEQUENCE</scope>
    <source>
        <strain evidence="3">VKM B-2748</strain>
    </source>
</reference>
<evidence type="ECO:0000313" key="3">
    <source>
        <dbReference type="EMBL" id="GLK81689.1"/>
    </source>
</evidence>
<protein>
    <submittedName>
        <fullName evidence="3">DMT transporter permease</fullName>
    </submittedName>
</protein>
<keyword evidence="1" id="KW-0812">Transmembrane</keyword>
<dbReference type="InterPro" id="IPR037185">
    <property type="entry name" value="EmrE-like"/>
</dbReference>
<dbReference type="Proteomes" id="UP001143309">
    <property type="component" value="Unassembled WGS sequence"/>
</dbReference>
<feature type="transmembrane region" description="Helical" evidence="1">
    <location>
        <begin position="166"/>
        <end position="185"/>
    </location>
</feature>
<keyword evidence="1" id="KW-1133">Transmembrane helix</keyword>
<feature type="transmembrane region" description="Helical" evidence="1">
    <location>
        <begin position="279"/>
        <end position="297"/>
    </location>
</feature>
<dbReference type="EMBL" id="BSFL01000005">
    <property type="protein sequence ID" value="GLK81689.1"/>
    <property type="molecule type" value="Genomic_DNA"/>
</dbReference>
<feature type="transmembrane region" description="Helical" evidence="1">
    <location>
        <begin position="197"/>
        <end position="219"/>
    </location>
</feature>
<feature type="transmembrane region" description="Helical" evidence="1">
    <location>
        <begin position="225"/>
        <end position="246"/>
    </location>
</feature>
<feature type="domain" description="EamA" evidence="2">
    <location>
        <begin position="25"/>
        <end position="157"/>
    </location>
</feature>
<accession>A0A9W6JSU1</accession>
<feature type="transmembrane region" description="Helical" evidence="1">
    <location>
        <begin position="116"/>
        <end position="135"/>
    </location>
</feature>
<gene>
    <name evidence="3" type="ORF">GCM10008174_34300</name>
</gene>
<feature type="transmembrane region" description="Helical" evidence="1">
    <location>
        <begin position="253"/>
        <end position="273"/>
    </location>
</feature>
<dbReference type="GO" id="GO:0016020">
    <property type="term" value="C:membrane"/>
    <property type="evidence" value="ECO:0007669"/>
    <property type="project" value="InterPro"/>
</dbReference>
<organism evidence="3 4">
    <name type="scientific">Methylopila turkensis</name>
    <dbReference type="NCBI Taxonomy" id="1437816"/>
    <lineage>
        <taxon>Bacteria</taxon>
        <taxon>Pseudomonadati</taxon>
        <taxon>Pseudomonadota</taxon>
        <taxon>Alphaproteobacteria</taxon>
        <taxon>Hyphomicrobiales</taxon>
        <taxon>Methylopilaceae</taxon>
        <taxon>Methylopila</taxon>
    </lineage>
</organism>
<keyword evidence="4" id="KW-1185">Reference proteome</keyword>
<evidence type="ECO:0000256" key="1">
    <source>
        <dbReference type="SAM" id="Phobius"/>
    </source>
</evidence>
<feature type="domain" description="EamA" evidence="2">
    <location>
        <begin position="166"/>
        <end position="292"/>
    </location>
</feature>
<keyword evidence="1" id="KW-0472">Membrane</keyword>
<dbReference type="InterPro" id="IPR000620">
    <property type="entry name" value="EamA_dom"/>
</dbReference>
<dbReference type="AlphaFoldDB" id="A0A9W6JSU1"/>
<dbReference type="RefSeq" id="WP_271202168.1">
    <property type="nucleotide sequence ID" value="NZ_BSFL01000005.1"/>
</dbReference>
<dbReference type="PANTHER" id="PTHR22911">
    <property type="entry name" value="ACYL-MALONYL CONDENSING ENZYME-RELATED"/>
    <property type="match status" value="1"/>
</dbReference>
<dbReference type="Pfam" id="PF00892">
    <property type="entry name" value="EamA"/>
    <property type="match status" value="2"/>
</dbReference>
<feature type="transmembrane region" description="Helical" evidence="1">
    <location>
        <begin position="142"/>
        <end position="160"/>
    </location>
</feature>
<sequence length="313" mass="33516">MADAARRFAGNLDAVGAEARRARLKGVGLMLAALACFCCLDTTAKILNERMDTVQVVWARYLFHFLLTLPFINPWNTPGLMRTARPGLQVGRALMLLACTACNFVALIFLQLDETISITFTTPFLVAILAGPILGEWVGPRRMAAILVGFLGVLIVTRPGLGGLHWAAGIAFLGCVAYALYLVSTRVLARHDPTTTTLFYSGLVGVVVMTPAAPFFWTWPSAVDWGLMAMLGALGGLGHFLLIAAYRLAPAAVLAPFIYCQLIGMIALGYVVFGDVPTGWTLAGASVVIASGLYLLMRERGAKPVAETIARPD</sequence>